<dbReference type="AlphaFoldDB" id="A0AAQ3KJ13"/>
<reference evidence="2 3" key="1">
    <citation type="submission" date="2023-10" db="EMBL/GenBank/DDBJ databases">
        <title>Chromosome-scale genome assembly provides insights into flower coloration mechanisms of Canna indica.</title>
        <authorList>
            <person name="Li C."/>
        </authorList>
    </citation>
    <scope>NUCLEOTIDE SEQUENCE [LARGE SCALE GENOMIC DNA]</scope>
    <source>
        <tissue evidence="2">Flower</tissue>
    </source>
</reference>
<feature type="region of interest" description="Disordered" evidence="1">
    <location>
        <begin position="236"/>
        <end position="259"/>
    </location>
</feature>
<gene>
    <name evidence="2" type="ORF">Cni_G17293</name>
</gene>
<evidence type="ECO:0000313" key="3">
    <source>
        <dbReference type="Proteomes" id="UP001327560"/>
    </source>
</evidence>
<proteinExistence type="predicted"/>
<name>A0AAQ3KJ13_9LILI</name>
<protein>
    <submittedName>
        <fullName evidence="2">Uncharacterized protein</fullName>
    </submittedName>
</protein>
<evidence type="ECO:0000256" key="1">
    <source>
        <dbReference type="SAM" id="MobiDB-lite"/>
    </source>
</evidence>
<accession>A0AAQ3KJ13</accession>
<feature type="compositionally biased region" description="Low complexity" evidence="1">
    <location>
        <begin position="245"/>
        <end position="259"/>
    </location>
</feature>
<sequence length="324" mass="35581">MSHLTGAAQVEVEFLYSERSCWRLVFDLFSEEFVYEEIRFAQVPTHTNLLKCQFGVLFFDLEMETMIMRVFGKYMIKFQEELGEADGLSLLSNVPRKVSGSNVSVSDALASSVSLPTNVFNSISLPSSVPLDFASALGSNGLKEPACGLWVQICYRRPRRRPSEDFRGTNVVPDERPVDELSDQGLDVSDRTNPDRRQIEHSGSIAIALSVSDQRYQSTCLLSNADPLKPNPFRGGFKPSTGANPSSIPSSSMTMPTSCPLSLSAPSSVFDVAPMEAELPSVTSPPSSRSFERMAEELAVVFLVAPLAPYLPKCRIPVPRKALS</sequence>
<keyword evidence="3" id="KW-1185">Reference proteome</keyword>
<evidence type="ECO:0000313" key="2">
    <source>
        <dbReference type="EMBL" id="WOL08540.1"/>
    </source>
</evidence>
<feature type="region of interest" description="Disordered" evidence="1">
    <location>
        <begin position="162"/>
        <end position="199"/>
    </location>
</feature>
<feature type="compositionally biased region" description="Basic and acidic residues" evidence="1">
    <location>
        <begin position="162"/>
        <end position="179"/>
    </location>
</feature>
<organism evidence="2 3">
    <name type="scientific">Canna indica</name>
    <name type="common">Indian-shot</name>
    <dbReference type="NCBI Taxonomy" id="4628"/>
    <lineage>
        <taxon>Eukaryota</taxon>
        <taxon>Viridiplantae</taxon>
        <taxon>Streptophyta</taxon>
        <taxon>Embryophyta</taxon>
        <taxon>Tracheophyta</taxon>
        <taxon>Spermatophyta</taxon>
        <taxon>Magnoliopsida</taxon>
        <taxon>Liliopsida</taxon>
        <taxon>Zingiberales</taxon>
        <taxon>Cannaceae</taxon>
        <taxon>Canna</taxon>
    </lineage>
</organism>
<feature type="compositionally biased region" description="Basic and acidic residues" evidence="1">
    <location>
        <begin position="188"/>
        <end position="199"/>
    </location>
</feature>
<dbReference type="EMBL" id="CP136894">
    <property type="protein sequence ID" value="WOL08540.1"/>
    <property type="molecule type" value="Genomic_DNA"/>
</dbReference>
<dbReference type="Proteomes" id="UP001327560">
    <property type="component" value="Chromosome 5"/>
</dbReference>